<evidence type="ECO:0000313" key="4">
    <source>
        <dbReference type="Proteomes" id="UP000235093"/>
    </source>
</evidence>
<proteinExistence type="predicted"/>
<dbReference type="Proteomes" id="UP000235093">
    <property type="component" value="Unassembled WGS sequence"/>
</dbReference>
<dbReference type="InterPro" id="IPR043743">
    <property type="entry name" value="DUF5688"/>
</dbReference>
<accession>A0A2N5PFS4</accession>
<dbReference type="EMBL" id="NIHT01000008">
    <property type="protein sequence ID" value="PLT75984.1"/>
    <property type="molecule type" value="Genomic_DNA"/>
</dbReference>
<dbReference type="EMBL" id="NIHS01000005">
    <property type="protein sequence ID" value="PLT73965.1"/>
    <property type="molecule type" value="Genomic_DNA"/>
</dbReference>
<dbReference type="AlphaFoldDB" id="A0A2N5PFS4"/>
<comment type="caution">
    <text evidence="1">The sequence shown here is derived from an EMBL/GenBank/DDBJ whole genome shotgun (WGS) entry which is preliminary data.</text>
</comment>
<evidence type="ECO:0000313" key="3">
    <source>
        <dbReference type="Proteomes" id="UP000234891"/>
    </source>
</evidence>
<reference evidence="3 4" key="1">
    <citation type="journal article" date="2017" name="Genome Med.">
        <title>A novel Ruminococcus gnavus clade enriched in inflammatory bowel disease patients.</title>
        <authorList>
            <person name="Hall A.B."/>
            <person name="Yassour M."/>
            <person name="Sauk J."/>
            <person name="Garner A."/>
            <person name="Jiang X."/>
            <person name="Arthur T."/>
            <person name="Lagoudas G.K."/>
            <person name="Vatanen T."/>
            <person name="Fornelos N."/>
            <person name="Wilson R."/>
            <person name="Bertha M."/>
            <person name="Cohen M."/>
            <person name="Garber J."/>
            <person name="Khalili H."/>
            <person name="Gevers D."/>
            <person name="Ananthakrishnan A.N."/>
            <person name="Kugathasan S."/>
            <person name="Lander E.S."/>
            <person name="Blainey P."/>
            <person name="Vlamakis H."/>
            <person name="Xavier R.J."/>
            <person name="Huttenhower C."/>
        </authorList>
    </citation>
    <scope>NUCLEOTIDE SEQUENCE [LARGE SCALE GENOMIC DNA]</scope>
    <source>
        <strain evidence="1 3">RJX1124</strain>
        <strain evidence="2 4">RJX1125</strain>
    </source>
</reference>
<name>A0A2N5PFS4_MEDGN</name>
<sequence>MGNMEFDIFYEKLKKQILEIASEELEGNIDFRMVYKNGQQNQGIVFFPEGSNVGITTYAEDFYRMYKEGISFPSIIERYKEMIDEAKGEMQFAKNIQIFEAKKEDIIPAFVPKESLEIKPELAHVPFENLEIIFRWNIPGTEYSVKLPEEYFNHHQIEPKQFLEELINDPSFKDQTEVFSISRLFETGDTEIPKEQEMYCVTNQNKNWGAASILNKDIMDEVADFFGGKTYILPSSIHECLAVDTHVYTVEELKTMVRDINSKPDLVGADFLSNEVYVYDSYTRELKLAGEQRTKEIQNPEKQEPIKR</sequence>
<gene>
    <name evidence="2" type="ORF">CDL23_06600</name>
    <name evidence="1" type="ORF">CDL26_04610</name>
</gene>
<evidence type="ECO:0000313" key="1">
    <source>
        <dbReference type="EMBL" id="PLT73965.1"/>
    </source>
</evidence>
<evidence type="ECO:0000313" key="2">
    <source>
        <dbReference type="EMBL" id="PLT75984.1"/>
    </source>
</evidence>
<dbReference type="Proteomes" id="UP000234891">
    <property type="component" value="Unassembled WGS sequence"/>
</dbReference>
<dbReference type="Pfam" id="PF18941">
    <property type="entry name" value="DUF5688"/>
    <property type="match status" value="1"/>
</dbReference>
<organism evidence="1 3">
    <name type="scientific">Mediterraneibacter gnavus</name>
    <name type="common">Ruminococcus gnavus</name>
    <dbReference type="NCBI Taxonomy" id="33038"/>
    <lineage>
        <taxon>Bacteria</taxon>
        <taxon>Bacillati</taxon>
        <taxon>Bacillota</taxon>
        <taxon>Clostridia</taxon>
        <taxon>Lachnospirales</taxon>
        <taxon>Lachnospiraceae</taxon>
        <taxon>Mediterraneibacter</taxon>
    </lineage>
</organism>
<evidence type="ECO:0008006" key="5">
    <source>
        <dbReference type="Google" id="ProtNLM"/>
    </source>
</evidence>
<protein>
    <recommendedName>
        <fullName evidence="5">DUF1444 family protein</fullName>
    </recommendedName>
</protein>